<accession>X1P6E2</accession>
<sequence length="61" mass="7469">AQYLDQEKQKIADLKEQEELFELMKEELTGDVHHDHDVMDRAPPSLYHKLFQYHLYHEWDS</sequence>
<protein>
    <submittedName>
        <fullName evidence="1">Uncharacterized protein</fullName>
    </submittedName>
</protein>
<evidence type="ECO:0000313" key="1">
    <source>
        <dbReference type="EMBL" id="GAI51428.1"/>
    </source>
</evidence>
<dbReference type="EMBL" id="BARV01033548">
    <property type="protein sequence ID" value="GAI51428.1"/>
    <property type="molecule type" value="Genomic_DNA"/>
</dbReference>
<name>X1P6E2_9ZZZZ</name>
<organism evidence="1">
    <name type="scientific">marine sediment metagenome</name>
    <dbReference type="NCBI Taxonomy" id="412755"/>
    <lineage>
        <taxon>unclassified sequences</taxon>
        <taxon>metagenomes</taxon>
        <taxon>ecological metagenomes</taxon>
    </lineage>
</organism>
<feature type="non-terminal residue" evidence="1">
    <location>
        <position position="1"/>
    </location>
</feature>
<dbReference type="AlphaFoldDB" id="X1P6E2"/>
<gene>
    <name evidence="1" type="ORF">S06H3_52716</name>
</gene>
<comment type="caution">
    <text evidence="1">The sequence shown here is derived from an EMBL/GenBank/DDBJ whole genome shotgun (WGS) entry which is preliminary data.</text>
</comment>
<reference evidence="1" key="1">
    <citation type="journal article" date="2014" name="Front. Microbiol.">
        <title>High frequency of phylogenetically diverse reductive dehalogenase-homologous genes in deep subseafloor sedimentary metagenomes.</title>
        <authorList>
            <person name="Kawai M."/>
            <person name="Futagami T."/>
            <person name="Toyoda A."/>
            <person name="Takaki Y."/>
            <person name="Nishi S."/>
            <person name="Hori S."/>
            <person name="Arai W."/>
            <person name="Tsubouchi T."/>
            <person name="Morono Y."/>
            <person name="Uchiyama I."/>
            <person name="Ito T."/>
            <person name="Fujiyama A."/>
            <person name="Inagaki F."/>
            <person name="Takami H."/>
        </authorList>
    </citation>
    <scope>NUCLEOTIDE SEQUENCE</scope>
    <source>
        <strain evidence="1">Expedition CK06-06</strain>
    </source>
</reference>
<proteinExistence type="predicted"/>